<accession>T1XJA8</accession>
<gene>
    <name evidence="2" type="ORF">VAPA_2c00840</name>
</gene>
<evidence type="ECO:0000313" key="2">
    <source>
        <dbReference type="EMBL" id="AGU52648.1"/>
    </source>
</evidence>
<dbReference type="SUPFAM" id="SSF160631">
    <property type="entry name" value="SMI1/KNR4-like"/>
    <property type="match status" value="1"/>
</dbReference>
<evidence type="ECO:0000259" key="1">
    <source>
        <dbReference type="Pfam" id="PF09346"/>
    </source>
</evidence>
<dbReference type="HOGENOM" id="CLU_1440500_0_0_4"/>
<dbReference type="Proteomes" id="UP000016223">
    <property type="component" value="Chromosome 2"/>
</dbReference>
<dbReference type="RefSeq" id="WP_021003481.1">
    <property type="nucleotide sequence ID" value="NC_022234.1"/>
</dbReference>
<organism evidence="2 3">
    <name type="scientific">Variovorax paradoxus B4</name>
    <dbReference type="NCBI Taxonomy" id="1246301"/>
    <lineage>
        <taxon>Bacteria</taxon>
        <taxon>Pseudomonadati</taxon>
        <taxon>Pseudomonadota</taxon>
        <taxon>Betaproteobacteria</taxon>
        <taxon>Burkholderiales</taxon>
        <taxon>Comamonadaceae</taxon>
        <taxon>Variovorax</taxon>
    </lineage>
</organism>
<dbReference type="AlphaFoldDB" id="T1XJA8"/>
<protein>
    <recommendedName>
        <fullName evidence="1">Knr4/Smi1-like domain-containing protein</fullName>
    </recommendedName>
</protein>
<dbReference type="InterPro" id="IPR037883">
    <property type="entry name" value="Knr4/Smi1-like_sf"/>
</dbReference>
<dbReference type="OrthoDB" id="7595201at2"/>
<dbReference type="KEGG" id="vpd:VAPA_2c00840"/>
<evidence type="ECO:0000313" key="3">
    <source>
        <dbReference type="Proteomes" id="UP000016223"/>
    </source>
</evidence>
<reference evidence="2 3" key="1">
    <citation type="submission" date="2012-10" db="EMBL/GenBank/DDBJ databases">
        <title>Genome sequence of Variovorax paradoxus B4.</title>
        <authorList>
            <person name="Schuldes J."/>
            <person name="Brandt U."/>
            <person name="Hiessl S."/>
            <person name="Wuebbeler J.H."/>
            <person name="Thuermer A."/>
            <person name="Steinbuechel A."/>
            <person name="Daniel R."/>
        </authorList>
    </citation>
    <scope>NUCLEOTIDE SEQUENCE [LARGE SCALE GENOMIC DNA]</scope>
    <source>
        <strain evidence="2 3">B4</strain>
    </source>
</reference>
<dbReference type="Gene3D" id="3.40.1580.10">
    <property type="entry name" value="SMI1/KNR4-like"/>
    <property type="match status" value="1"/>
</dbReference>
<sequence>MNVEHLNLELPAWALPRSLSLVEEYEREFDLKLPADYHGFLAAHGGALVNATCPFMEPTPLGDVTPVDRFYGFMQTGRSDDVRQATRMIDGAPDVVAVASDLMGGMLWMKCTGDDTGCIYFHDPQQRWTWPDEQFRRTFRLAPSIERYLELRTAGSLPKKRRGYENVYLVARSFSDLIEKLVQVEDVD</sequence>
<feature type="domain" description="Knr4/Smi1-like" evidence="1">
    <location>
        <begin position="21"/>
        <end position="150"/>
    </location>
</feature>
<dbReference type="Pfam" id="PF09346">
    <property type="entry name" value="SMI1_KNR4"/>
    <property type="match status" value="1"/>
</dbReference>
<dbReference type="InterPro" id="IPR018958">
    <property type="entry name" value="Knr4/Smi1-like_dom"/>
</dbReference>
<name>T1XJA8_VARPD</name>
<proteinExistence type="predicted"/>
<dbReference type="EMBL" id="CP003912">
    <property type="protein sequence ID" value="AGU52648.1"/>
    <property type="molecule type" value="Genomic_DNA"/>
</dbReference>